<dbReference type="PROSITE" id="PS50109">
    <property type="entry name" value="HIS_KIN"/>
    <property type="match status" value="1"/>
</dbReference>
<feature type="domain" description="Response regulatory" evidence="8">
    <location>
        <begin position="703"/>
        <end position="819"/>
    </location>
</feature>
<feature type="domain" description="Histidine kinase" evidence="7">
    <location>
        <begin position="461"/>
        <end position="682"/>
    </location>
</feature>
<organism evidence="9 10">
    <name type="scientific">Labrys monachus</name>
    <dbReference type="NCBI Taxonomy" id="217067"/>
    <lineage>
        <taxon>Bacteria</taxon>
        <taxon>Pseudomonadati</taxon>
        <taxon>Pseudomonadota</taxon>
        <taxon>Alphaproteobacteria</taxon>
        <taxon>Hyphomicrobiales</taxon>
        <taxon>Xanthobacteraceae</taxon>
        <taxon>Labrys</taxon>
    </lineage>
</organism>
<dbReference type="Proteomes" id="UP001237448">
    <property type="component" value="Unassembled WGS sequence"/>
</dbReference>
<comment type="catalytic activity">
    <reaction evidence="1">
        <text>ATP + protein L-histidine = ADP + protein N-phospho-L-histidine.</text>
        <dbReference type="EC" id="2.7.13.3"/>
    </reaction>
</comment>
<evidence type="ECO:0000256" key="4">
    <source>
        <dbReference type="PROSITE-ProRule" id="PRU00169"/>
    </source>
</evidence>
<evidence type="ECO:0000259" key="8">
    <source>
        <dbReference type="PROSITE" id="PS50110"/>
    </source>
</evidence>
<evidence type="ECO:0000256" key="2">
    <source>
        <dbReference type="ARBA" id="ARBA00012438"/>
    </source>
</evidence>
<feature type="coiled-coil region" evidence="5">
    <location>
        <begin position="95"/>
        <end position="122"/>
    </location>
</feature>
<keyword evidence="10" id="KW-1185">Reference proteome</keyword>
<dbReference type="RefSeq" id="WP_307425559.1">
    <property type="nucleotide sequence ID" value="NZ_JAUSVK010000001.1"/>
</dbReference>
<keyword evidence="3" id="KW-0597">Phosphoprotein</keyword>
<dbReference type="NCBIfam" id="NF010411">
    <property type="entry name" value="PRK13837.1"/>
    <property type="match status" value="1"/>
</dbReference>
<keyword evidence="6" id="KW-0472">Membrane</keyword>
<gene>
    <name evidence="9" type="ORF">J3R73_001930</name>
</gene>
<dbReference type="SMART" id="SM00387">
    <property type="entry name" value="HATPase_c"/>
    <property type="match status" value="1"/>
</dbReference>
<keyword evidence="6" id="KW-1133">Transmembrane helix</keyword>
<dbReference type="Gene3D" id="3.40.50.2300">
    <property type="match status" value="1"/>
</dbReference>
<evidence type="ECO:0000256" key="1">
    <source>
        <dbReference type="ARBA" id="ARBA00000085"/>
    </source>
</evidence>
<dbReference type="InterPro" id="IPR011006">
    <property type="entry name" value="CheY-like_superfamily"/>
</dbReference>
<reference evidence="9 10" key="1">
    <citation type="submission" date="2023-07" db="EMBL/GenBank/DDBJ databases">
        <title>Genomic Encyclopedia of Type Strains, Phase IV (KMG-IV): sequencing the most valuable type-strain genomes for metagenomic binning, comparative biology and taxonomic classification.</title>
        <authorList>
            <person name="Goeker M."/>
        </authorList>
    </citation>
    <scope>NUCLEOTIDE SEQUENCE [LARGE SCALE GENOMIC DNA]</scope>
    <source>
        <strain evidence="9 10">DSM 5896</strain>
    </source>
</reference>
<name>A0ABU0FBZ5_9HYPH</name>
<evidence type="ECO:0000313" key="9">
    <source>
        <dbReference type="EMBL" id="MDQ0392138.1"/>
    </source>
</evidence>
<dbReference type="PROSITE" id="PS50110">
    <property type="entry name" value="RESPONSE_REGULATORY"/>
    <property type="match status" value="1"/>
</dbReference>
<dbReference type="Gene3D" id="1.10.287.130">
    <property type="match status" value="1"/>
</dbReference>
<dbReference type="PANTHER" id="PTHR43065:SF42">
    <property type="entry name" value="TWO-COMPONENT SENSOR PPRA"/>
    <property type="match status" value="1"/>
</dbReference>
<keyword evidence="6" id="KW-0812">Transmembrane</keyword>
<feature type="transmembrane region" description="Helical" evidence="6">
    <location>
        <begin position="244"/>
        <end position="264"/>
    </location>
</feature>
<comment type="caution">
    <text evidence="4">Lacks conserved residue(s) required for the propagation of feature annotation.</text>
</comment>
<comment type="caution">
    <text evidence="9">The sequence shown here is derived from an EMBL/GenBank/DDBJ whole genome shotgun (WGS) entry which is preliminary data.</text>
</comment>
<dbReference type="PRINTS" id="PR00344">
    <property type="entry name" value="BCTRLSENSOR"/>
</dbReference>
<dbReference type="Gene3D" id="3.30.565.10">
    <property type="entry name" value="Histidine kinase-like ATPase, C-terminal domain"/>
    <property type="match status" value="1"/>
</dbReference>
<dbReference type="InterPro" id="IPR045812">
    <property type="entry name" value="DAHL"/>
</dbReference>
<dbReference type="Pfam" id="PF02518">
    <property type="entry name" value="HATPase_c"/>
    <property type="match status" value="1"/>
</dbReference>
<keyword evidence="5" id="KW-0175">Coiled coil</keyword>
<evidence type="ECO:0000256" key="5">
    <source>
        <dbReference type="SAM" id="Coils"/>
    </source>
</evidence>
<dbReference type="Pfam" id="PF00512">
    <property type="entry name" value="HisKA"/>
    <property type="match status" value="1"/>
</dbReference>
<dbReference type="EC" id="2.7.13.3" evidence="2"/>
<dbReference type="InterPro" id="IPR036890">
    <property type="entry name" value="HATPase_C_sf"/>
</dbReference>
<protein>
    <recommendedName>
        <fullName evidence="2">histidine kinase</fullName>
        <ecNumber evidence="2">2.7.13.3</ecNumber>
    </recommendedName>
</protein>
<dbReference type="EMBL" id="JAUSVK010000001">
    <property type="protein sequence ID" value="MDQ0392138.1"/>
    <property type="molecule type" value="Genomic_DNA"/>
</dbReference>
<dbReference type="InterPro" id="IPR036097">
    <property type="entry name" value="HisK_dim/P_sf"/>
</dbReference>
<evidence type="ECO:0000256" key="3">
    <source>
        <dbReference type="ARBA" id="ARBA00022553"/>
    </source>
</evidence>
<dbReference type="CDD" id="cd00082">
    <property type="entry name" value="HisKA"/>
    <property type="match status" value="1"/>
</dbReference>
<dbReference type="PANTHER" id="PTHR43065">
    <property type="entry name" value="SENSOR HISTIDINE KINASE"/>
    <property type="match status" value="1"/>
</dbReference>
<dbReference type="InterPro" id="IPR004358">
    <property type="entry name" value="Sig_transdc_His_kin-like_C"/>
</dbReference>
<sequence length="831" mass="89822">MKTVIAVTAALPALVLLTWLSLSAVNSDAEGLNRALGVLDQLDMAESALTRDMLSARAGLLRDYDPLVHGVKVIDESLAQLHSDVANDADITAEVDRLAAAMRQQEELVERFKSDNALLQNSFAYFGLFSGRLSSWSRNEPMAPAIGSLTTAMLRLTLDTSPAMAQDVEDRLNDLAAQQFPPSDTDSVQGLLAHGRLLHDLLPATDASLKALRALPLKQSQKAVRTLMRDRRAASMAKAGHFQLLLYAASLLLLAALLHFGWRLRARMRDLQRRAALEGVIAGISTRFINVRSHEIGARVEEALGELAAHVGADRAYLLLARKPEQSHLWSRDGVGYSPDWPRRAPELSARLRSARDGIIHIPHCDRLAAGADRDILAAAGLHSWAGVCTIVGDGGIDLLGFDALRGPLNARIAELGLLRMALDAFANALARNSLEQERTRLEARLQQARRMETVGALASGIAHNFNNILGAILGHAEMAEEQVAARRRPDRHLLAIRTAGMRARDLVDQILSFGRRRDGHRRPVNVDALLAETASMLRASLPKQIELVIRRAADPVIVHGEPEQLQQVILNLCNNAVQAMNDEGRLIVETEIHELTAKMVHSHGTSAPGLHLRLAVRDSGHGMEEATRERIFEPFFTTRSAGNGLGLATVQEIVRDHDGSMNVWSAPGVGSRFEAWLPCIAATAAPDRIASSGTLPLGRGETLMLIDDDSVRLMRGEEMLAALGYEPVGFVSPSEALAACRKTPERFDAVVVSHAGSARSALDLAMALRAAAPDLPVVIATASVNEVDADTLAVAGRFEIVRSPLSSAQVAEALKRALTNDGNFAGLLRA</sequence>
<dbReference type="SUPFAM" id="SSF52172">
    <property type="entry name" value="CheY-like"/>
    <property type="match status" value="1"/>
</dbReference>
<evidence type="ECO:0000313" key="10">
    <source>
        <dbReference type="Proteomes" id="UP001237448"/>
    </source>
</evidence>
<dbReference type="InterPro" id="IPR001789">
    <property type="entry name" value="Sig_transdc_resp-reg_receiver"/>
</dbReference>
<accession>A0ABU0FBZ5</accession>
<dbReference type="SMART" id="SM00388">
    <property type="entry name" value="HisKA"/>
    <property type="match status" value="1"/>
</dbReference>
<proteinExistence type="predicted"/>
<evidence type="ECO:0000259" key="7">
    <source>
        <dbReference type="PROSITE" id="PS50109"/>
    </source>
</evidence>
<dbReference type="InterPro" id="IPR003661">
    <property type="entry name" value="HisK_dim/P_dom"/>
</dbReference>
<dbReference type="Pfam" id="PF19443">
    <property type="entry name" value="DAHL"/>
    <property type="match status" value="1"/>
</dbReference>
<dbReference type="SUPFAM" id="SSF55874">
    <property type="entry name" value="ATPase domain of HSP90 chaperone/DNA topoisomerase II/histidine kinase"/>
    <property type="match status" value="1"/>
</dbReference>
<dbReference type="InterPro" id="IPR003594">
    <property type="entry name" value="HATPase_dom"/>
</dbReference>
<evidence type="ECO:0000256" key="6">
    <source>
        <dbReference type="SAM" id="Phobius"/>
    </source>
</evidence>
<dbReference type="InterPro" id="IPR005467">
    <property type="entry name" value="His_kinase_dom"/>
</dbReference>
<dbReference type="SUPFAM" id="SSF47384">
    <property type="entry name" value="Homodimeric domain of signal transducing histidine kinase"/>
    <property type="match status" value="1"/>
</dbReference>